<dbReference type="Proteomes" id="UP000192674">
    <property type="component" value="Unassembled WGS sequence"/>
</dbReference>
<evidence type="ECO:0000313" key="1">
    <source>
        <dbReference type="EMBL" id="SMC74197.1"/>
    </source>
</evidence>
<name>A0A1Y5X6F4_KIBAR</name>
<dbReference type="AlphaFoldDB" id="A0A1Y5X6F4"/>
<accession>A0A1Y5X6F4</accession>
<dbReference type="EMBL" id="FWXV01000001">
    <property type="protein sequence ID" value="SMC74197.1"/>
    <property type="molecule type" value="Genomic_DNA"/>
</dbReference>
<organism evidence="1 2">
    <name type="scientific">Kibdelosporangium aridum</name>
    <dbReference type="NCBI Taxonomy" id="2030"/>
    <lineage>
        <taxon>Bacteria</taxon>
        <taxon>Bacillati</taxon>
        <taxon>Actinomycetota</taxon>
        <taxon>Actinomycetes</taxon>
        <taxon>Pseudonocardiales</taxon>
        <taxon>Pseudonocardiaceae</taxon>
        <taxon>Kibdelosporangium</taxon>
    </lineage>
</organism>
<gene>
    <name evidence="1" type="ORF">SAMN05661093_01839</name>
</gene>
<reference evidence="1 2" key="1">
    <citation type="submission" date="2017-04" db="EMBL/GenBank/DDBJ databases">
        <authorList>
            <person name="Afonso C.L."/>
            <person name="Miller P.J."/>
            <person name="Scott M.A."/>
            <person name="Spackman E."/>
            <person name="Goraichik I."/>
            <person name="Dimitrov K.M."/>
            <person name="Suarez D.L."/>
            <person name="Swayne D.E."/>
        </authorList>
    </citation>
    <scope>NUCLEOTIDE SEQUENCE [LARGE SCALE GENOMIC DNA]</scope>
    <source>
        <strain evidence="1 2">DSM 43828</strain>
    </source>
</reference>
<keyword evidence="2" id="KW-1185">Reference proteome</keyword>
<proteinExistence type="predicted"/>
<evidence type="ECO:0000313" key="2">
    <source>
        <dbReference type="Proteomes" id="UP000192674"/>
    </source>
</evidence>
<protein>
    <submittedName>
        <fullName evidence="1">Uncharacterized protein</fullName>
    </submittedName>
</protein>
<sequence length="74" mass="7519">MAHYLNGMTEEGQLPLPDIAKVAVVGALLAGALFVPAATGDDSGITGNVDGSAVQVAGSAGAEYWPYHRPPKQV</sequence>